<organism evidence="1">
    <name type="scientific">marine sediment metagenome</name>
    <dbReference type="NCBI Taxonomy" id="412755"/>
    <lineage>
        <taxon>unclassified sequences</taxon>
        <taxon>metagenomes</taxon>
        <taxon>ecological metagenomes</taxon>
    </lineage>
</organism>
<reference evidence="1" key="1">
    <citation type="journal article" date="2015" name="Nature">
        <title>Complex archaea that bridge the gap between prokaryotes and eukaryotes.</title>
        <authorList>
            <person name="Spang A."/>
            <person name="Saw J.H."/>
            <person name="Jorgensen S.L."/>
            <person name="Zaremba-Niedzwiedzka K."/>
            <person name="Martijn J."/>
            <person name="Lind A.E."/>
            <person name="van Eijk R."/>
            <person name="Schleper C."/>
            <person name="Guy L."/>
            <person name="Ettema T.J."/>
        </authorList>
    </citation>
    <scope>NUCLEOTIDE SEQUENCE</scope>
</reference>
<evidence type="ECO:0000313" key="1">
    <source>
        <dbReference type="EMBL" id="KKK59610.1"/>
    </source>
</evidence>
<protein>
    <submittedName>
        <fullName evidence="1">Uncharacterized protein</fullName>
    </submittedName>
</protein>
<feature type="non-terminal residue" evidence="1">
    <location>
        <position position="1"/>
    </location>
</feature>
<comment type="caution">
    <text evidence="1">The sequence shown here is derived from an EMBL/GenBank/DDBJ whole genome shotgun (WGS) entry which is preliminary data.</text>
</comment>
<name>A0A0F8XF56_9ZZZZ</name>
<sequence>AGKPEINLRYQNMLMNVDKTGLIDQILAGKVKFEFEIDADSSQGSISEVSVSGGIVLIETRGIASGVTWDAIKVIVILGGAIGTATYSVFVKEDPTLKSNEVVTEEVINGDFQQLAYGLQIRFRGDSGDEATANDEWEVVVRGHGEDVTNAGFRTMQASRY</sequence>
<gene>
    <name evidence="1" type="ORF">LCGC14_3032690</name>
</gene>
<dbReference type="EMBL" id="LAZR01063385">
    <property type="protein sequence ID" value="KKK59610.1"/>
    <property type="molecule type" value="Genomic_DNA"/>
</dbReference>
<dbReference type="AlphaFoldDB" id="A0A0F8XF56"/>
<proteinExistence type="predicted"/>
<accession>A0A0F8XF56</accession>